<gene>
    <name evidence="2" type="ORF">DRZ78_02320</name>
</gene>
<evidence type="ECO:0008006" key="4">
    <source>
        <dbReference type="Google" id="ProtNLM"/>
    </source>
</evidence>
<evidence type="ECO:0000313" key="2">
    <source>
        <dbReference type="EMBL" id="RLE07802.1"/>
    </source>
</evidence>
<accession>A0A662D4E9</accession>
<sequence>MGKLSSKERLLKTLHFEKPNRIPIDLGTTNCTTMTRVAHRNLCKELGLEPSEDVFIMSPETYREMIKPY</sequence>
<name>A0A662D4E9_UNCAE</name>
<organism evidence="2 3">
    <name type="scientific">Aerophobetes bacterium</name>
    <dbReference type="NCBI Taxonomy" id="2030807"/>
    <lineage>
        <taxon>Bacteria</taxon>
        <taxon>Candidatus Aerophobota</taxon>
    </lineage>
</organism>
<dbReference type="PROSITE" id="PS00297">
    <property type="entry name" value="HSP70_1"/>
    <property type="match status" value="1"/>
</dbReference>
<protein>
    <recommendedName>
        <fullName evidence="4">Methyltransferase</fullName>
    </recommendedName>
</protein>
<evidence type="ECO:0000256" key="1">
    <source>
        <dbReference type="ARBA" id="ARBA00007381"/>
    </source>
</evidence>
<comment type="caution">
    <text evidence="2">The sequence shown here is derived from an EMBL/GenBank/DDBJ whole genome shotgun (WGS) entry which is preliminary data.</text>
</comment>
<reference evidence="2 3" key="1">
    <citation type="submission" date="2018-06" db="EMBL/GenBank/DDBJ databases">
        <title>Extensive metabolic versatility and redundancy in microbially diverse, dynamic hydrothermal sediments.</title>
        <authorList>
            <person name="Dombrowski N."/>
            <person name="Teske A."/>
            <person name="Baker B.J."/>
        </authorList>
    </citation>
    <scope>NUCLEOTIDE SEQUENCE [LARGE SCALE GENOMIC DNA]</scope>
    <source>
        <strain evidence="2">B7_G13</strain>
    </source>
</reference>
<dbReference type="InterPro" id="IPR018181">
    <property type="entry name" value="Heat_shock_70_CS"/>
</dbReference>
<evidence type="ECO:0000313" key="3">
    <source>
        <dbReference type="Proteomes" id="UP000277457"/>
    </source>
</evidence>
<dbReference type="AlphaFoldDB" id="A0A662D4E9"/>
<dbReference type="EMBL" id="QMPY01000066">
    <property type="protein sequence ID" value="RLE07802.1"/>
    <property type="molecule type" value="Genomic_DNA"/>
</dbReference>
<comment type="similarity">
    <text evidence="1">Belongs to the heat shock protein 70 family.</text>
</comment>
<dbReference type="Proteomes" id="UP000277457">
    <property type="component" value="Unassembled WGS sequence"/>
</dbReference>
<proteinExistence type="inferred from homology"/>